<sequence length="286" mass="33534">MSPAIFEYWFKKYNVNAKYNYKEIKEENFDKEIRLLRNEKDLVGFNITIPYKEKIENYLDDSFQHDWGIGLGGEKLPINCVSVESQNFWNGTNTDWEGAVNTYVSFEEKKGKNREGSAFIIGYGGASKAIIYSFSRMGFNQVKVFNRNFSKLKDLSGNDNVFISYQNSELKRLKTKCKISSYKLEELSDHINQDEKLNVIINTTPVNVFDNNKTYKINPKTWGFDIVYRPREGSGFLKFFDPKNRIQGIQMLVYQAAPCFNRWFGIKPDVDEHIFEHLYEILQENK</sequence>
<evidence type="ECO:0000259" key="1">
    <source>
        <dbReference type="Pfam" id="PF08501"/>
    </source>
</evidence>
<dbReference type="PANTHER" id="PTHR21089">
    <property type="entry name" value="SHIKIMATE DEHYDROGENASE"/>
    <property type="match status" value="1"/>
</dbReference>
<protein>
    <recommendedName>
        <fullName evidence="4">Shikimate dehydrogenase substrate binding N-terminal domain-containing protein</fullName>
    </recommendedName>
</protein>
<gene>
    <name evidence="3" type="ORF">METZ01_LOCUS106094</name>
</gene>
<dbReference type="CDD" id="cd01065">
    <property type="entry name" value="NAD_bind_Shikimate_DH"/>
    <property type="match status" value="1"/>
</dbReference>
<dbReference type="InterPro" id="IPR041121">
    <property type="entry name" value="SDH_C"/>
</dbReference>
<dbReference type="SUPFAM" id="SSF51735">
    <property type="entry name" value="NAD(P)-binding Rossmann-fold domains"/>
    <property type="match status" value="1"/>
</dbReference>
<accession>A0A381WL54</accession>
<feature type="domain" description="Shikimate dehydrogenase substrate binding N-terminal" evidence="1">
    <location>
        <begin position="1"/>
        <end position="61"/>
    </location>
</feature>
<dbReference type="InterPro" id="IPR022893">
    <property type="entry name" value="Shikimate_DH_fam"/>
</dbReference>
<dbReference type="GO" id="GO:0009423">
    <property type="term" value="P:chorismate biosynthetic process"/>
    <property type="evidence" value="ECO:0007669"/>
    <property type="project" value="TreeGrafter"/>
</dbReference>
<dbReference type="PANTHER" id="PTHR21089:SF1">
    <property type="entry name" value="BIFUNCTIONAL 3-DEHYDROQUINATE DEHYDRATASE_SHIKIMATE DEHYDROGENASE, CHLOROPLASTIC"/>
    <property type="match status" value="1"/>
</dbReference>
<dbReference type="GO" id="GO:0005829">
    <property type="term" value="C:cytosol"/>
    <property type="evidence" value="ECO:0007669"/>
    <property type="project" value="TreeGrafter"/>
</dbReference>
<evidence type="ECO:0008006" key="4">
    <source>
        <dbReference type="Google" id="ProtNLM"/>
    </source>
</evidence>
<dbReference type="InterPro" id="IPR013708">
    <property type="entry name" value="Shikimate_DH-bd_N"/>
</dbReference>
<name>A0A381WL54_9ZZZZ</name>
<dbReference type="Gene3D" id="3.40.50.10860">
    <property type="entry name" value="Leucine Dehydrogenase, chain A, domain 1"/>
    <property type="match status" value="1"/>
</dbReference>
<dbReference type="GO" id="GO:0050661">
    <property type="term" value="F:NADP binding"/>
    <property type="evidence" value="ECO:0007669"/>
    <property type="project" value="TreeGrafter"/>
</dbReference>
<dbReference type="Pfam" id="PF08501">
    <property type="entry name" value="Shikimate_dh_N"/>
    <property type="match status" value="1"/>
</dbReference>
<dbReference type="Gene3D" id="3.40.50.720">
    <property type="entry name" value="NAD(P)-binding Rossmann-like Domain"/>
    <property type="match status" value="1"/>
</dbReference>
<dbReference type="EMBL" id="UINC01012157">
    <property type="protein sequence ID" value="SVA53240.1"/>
    <property type="molecule type" value="Genomic_DNA"/>
</dbReference>
<dbReference type="AlphaFoldDB" id="A0A381WL54"/>
<dbReference type="Pfam" id="PF18317">
    <property type="entry name" value="SDH_C"/>
    <property type="match status" value="1"/>
</dbReference>
<dbReference type="InterPro" id="IPR036291">
    <property type="entry name" value="NAD(P)-bd_dom_sf"/>
</dbReference>
<feature type="domain" description="SDH C-terminal" evidence="2">
    <location>
        <begin position="248"/>
        <end position="271"/>
    </location>
</feature>
<dbReference type="GO" id="GO:0004764">
    <property type="term" value="F:shikimate 3-dehydrogenase (NADP+) activity"/>
    <property type="evidence" value="ECO:0007669"/>
    <property type="project" value="InterPro"/>
</dbReference>
<dbReference type="InterPro" id="IPR046346">
    <property type="entry name" value="Aminoacid_DH-like_N_sf"/>
</dbReference>
<dbReference type="GO" id="GO:0019632">
    <property type="term" value="P:shikimate metabolic process"/>
    <property type="evidence" value="ECO:0007669"/>
    <property type="project" value="TreeGrafter"/>
</dbReference>
<dbReference type="SUPFAM" id="SSF53223">
    <property type="entry name" value="Aminoacid dehydrogenase-like, N-terminal domain"/>
    <property type="match status" value="1"/>
</dbReference>
<reference evidence="3" key="1">
    <citation type="submission" date="2018-05" db="EMBL/GenBank/DDBJ databases">
        <authorList>
            <person name="Lanie J.A."/>
            <person name="Ng W.-L."/>
            <person name="Kazmierczak K.M."/>
            <person name="Andrzejewski T.M."/>
            <person name="Davidsen T.M."/>
            <person name="Wayne K.J."/>
            <person name="Tettelin H."/>
            <person name="Glass J.I."/>
            <person name="Rusch D."/>
            <person name="Podicherti R."/>
            <person name="Tsui H.-C.T."/>
            <person name="Winkler M.E."/>
        </authorList>
    </citation>
    <scope>NUCLEOTIDE SEQUENCE</scope>
</reference>
<evidence type="ECO:0000259" key="2">
    <source>
        <dbReference type="Pfam" id="PF18317"/>
    </source>
</evidence>
<proteinExistence type="predicted"/>
<evidence type="ECO:0000313" key="3">
    <source>
        <dbReference type="EMBL" id="SVA53240.1"/>
    </source>
</evidence>
<organism evidence="3">
    <name type="scientific">marine metagenome</name>
    <dbReference type="NCBI Taxonomy" id="408172"/>
    <lineage>
        <taxon>unclassified sequences</taxon>
        <taxon>metagenomes</taxon>
        <taxon>ecological metagenomes</taxon>
    </lineage>
</organism>